<evidence type="ECO:0000256" key="4">
    <source>
        <dbReference type="PROSITE-ProRule" id="PRU00169"/>
    </source>
</evidence>
<dbReference type="PRINTS" id="PR00344">
    <property type="entry name" value="BCTRLSENSOR"/>
</dbReference>
<sequence>MINEFLSSLRKSSPVYLVLFLLLPLCATLPVYWYFYENTRLTDPLSEMEREWLGRLDRPLVLAVTPDTRPLEFVDAQGEYQGMVADYVHRVAEELNIEFEVVEPANMQELLWLAKQRRVDVIAAFAGNPASTDAMLFTNPYLELSTAILANRSGKEPLSLSVISEKKMGLALPKGYDVLSYVEKFYPDIHIQTTYNYLAALLHVSFNEIDATIISLPQASYFIEDKGITNLRVAGYTDYRLYYRMGVRSDMPILADIFQKALDNITPVERERILKRWVHLQQDYLSAFFSNRFIWYIIVSIVSFTLLAFVGIIFWNRTLRLRVNERTRELKRELKDRTRFLAALDQAEDGIFILDTDGILEYVNASLLNLTQYTEEEMLGRHISMLRAKQHPQEFFEELWKVLRSGGVWRGETVYVKKNGEEISAEVTATPVFDETGALINIVELIRDVTEQRKMEEHLKQSQKLEELGTLAGGIAHDFNNIIAAISGYAELALPSTEKGSRAHTNLERIQQVAERARAMVHQILVFSRRRKPEKVLVDVSAMVKEVLQLLRPSLPSTIEIKSKLADGCTVMADASQLHQVVMNLGTNAGYAMRTNGGILTISISSIQLLAGTARLMGLSRGRYVSLVVEDTGEGIPAHHVRRIFDPFFTTKPKGEGTGMGLSMVHGIITSMRGHISVESSEGVGTRFTVLIPYSKGEEEGEIPTAVPLTEGEGSIMLVDDEEDLVKVYSAALEDLGYDVRPYNDSAEALGAFRDNPYSIDLLITDQTMPKLTGDKLATAVHIIRPDLPIILCSGYSDAIDSIKEGQNGIRKVLLKPFELQDLGRAVQELLRRKL</sequence>
<protein>
    <recommendedName>
        <fullName evidence="2">histidine kinase</fullName>
        <ecNumber evidence="2">2.7.13.3</ecNumber>
    </recommendedName>
</protein>
<dbReference type="InterPro" id="IPR003661">
    <property type="entry name" value="HisK_dim/P_dom"/>
</dbReference>
<feature type="domain" description="Histidine kinase" evidence="6">
    <location>
        <begin position="474"/>
        <end position="696"/>
    </location>
</feature>
<proteinExistence type="predicted"/>
<dbReference type="PROSITE" id="PS50110">
    <property type="entry name" value="RESPONSE_REGULATORY"/>
    <property type="match status" value="1"/>
</dbReference>
<dbReference type="PROSITE" id="PS50113">
    <property type="entry name" value="PAC"/>
    <property type="match status" value="1"/>
</dbReference>
<name>A0A1N6IIQ3_9BACT</name>
<dbReference type="STRING" id="1121457.SAMN02745161_2790"/>
<dbReference type="Pfam" id="PF00497">
    <property type="entry name" value="SBP_bac_3"/>
    <property type="match status" value="1"/>
</dbReference>
<dbReference type="SMART" id="SM00448">
    <property type="entry name" value="REC"/>
    <property type="match status" value="1"/>
</dbReference>
<dbReference type="Gene3D" id="3.40.50.2300">
    <property type="match status" value="1"/>
</dbReference>
<dbReference type="InterPro" id="IPR035965">
    <property type="entry name" value="PAS-like_dom_sf"/>
</dbReference>
<evidence type="ECO:0000256" key="1">
    <source>
        <dbReference type="ARBA" id="ARBA00000085"/>
    </source>
</evidence>
<dbReference type="Pfam" id="PF02518">
    <property type="entry name" value="HATPase_c"/>
    <property type="match status" value="1"/>
</dbReference>
<evidence type="ECO:0000256" key="2">
    <source>
        <dbReference type="ARBA" id="ARBA00012438"/>
    </source>
</evidence>
<dbReference type="InterPro" id="IPR011006">
    <property type="entry name" value="CheY-like_superfamily"/>
</dbReference>
<dbReference type="Gene3D" id="3.30.450.20">
    <property type="entry name" value="PAS domain"/>
    <property type="match status" value="1"/>
</dbReference>
<dbReference type="GO" id="GO:0000155">
    <property type="term" value="F:phosphorelay sensor kinase activity"/>
    <property type="evidence" value="ECO:0007669"/>
    <property type="project" value="InterPro"/>
</dbReference>
<dbReference type="CDD" id="cd00130">
    <property type="entry name" value="PAS"/>
    <property type="match status" value="1"/>
</dbReference>
<dbReference type="InterPro" id="IPR004358">
    <property type="entry name" value="Sig_transdc_His_kin-like_C"/>
</dbReference>
<dbReference type="InterPro" id="IPR001789">
    <property type="entry name" value="Sig_transdc_resp-reg_receiver"/>
</dbReference>
<feature type="transmembrane region" description="Helical" evidence="5">
    <location>
        <begin position="15"/>
        <end position="35"/>
    </location>
</feature>
<dbReference type="InterPro" id="IPR036890">
    <property type="entry name" value="HATPase_C_sf"/>
</dbReference>
<evidence type="ECO:0000259" key="7">
    <source>
        <dbReference type="PROSITE" id="PS50110"/>
    </source>
</evidence>
<keyword evidence="5" id="KW-1133">Transmembrane helix</keyword>
<dbReference type="PROSITE" id="PS50109">
    <property type="entry name" value="HIS_KIN"/>
    <property type="match status" value="1"/>
</dbReference>
<evidence type="ECO:0000256" key="5">
    <source>
        <dbReference type="SAM" id="Phobius"/>
    </source>
</evidence>
<keyword evidence="5" id="KW-0812">Transmembrane</keyword>
<dbReference type="Pfam" id="PF00512">
    <property type="entry name" value="HisKA"/>
    <property type="match status" value="1"/>
</dbReference>
<evidence type="ECO:0000259" key="9">
    <source>
        <dbReference type="PROSITE" id="PS50113"/>
    </source>
</evidence>
<dbReference type="InterPro" id="IPR001638">
    <property type="entry name" value="Solute-binding_3/MltF_N"/>
</dbReference>
<dbReference type="Pfam" id="PF00072">
    <property type="entry name" value="Response_reg"/>
    <property type="match status" value="1"/>
</dbReference>
<dbReference type="CDD" id="cd01007">
    <property type="entry name" value="PBP2_BvgS_HisK_like"/>
    <property type="match status" value="1"/>
</dbReference>
<evidence type="ECO:0000313" key="10">
    <source>
        <dbReference type="EMBL" id="SIO31875.1"/>
    </source>
</evidence>
<comment type="catalytic activity">
    <reaction evidence="1">
        <text>ATP + protein L-histidine = ADP + protein N-phospho-L-histidine.</text>
        <dbReference type="EC" id="2.7.13.3"/>
    </reaction>
</comment>
<dbReference type="InterPro" id="IPR000700">
    <property type="entry name" value="PAS-assoc_C"/>
</dbReference>
<dbReference type="InterPro" id="IPR003594">
    <property type="entry name" value="HATPase_dom"/>
</dbReference>
<dbReference type="SUPFAM" id="SSF52172">
    <property type="entry name" value="CheY-like"/>
    <property type="match status" value="1"/>
</dbReference>
<evidence type="ECO:0000259" key="6">
    <source>
        <dbReference type="PROSITE" id="PS50109"/>
    </source>
</evidence>
<dbReference type="InterPro" id="IPR036097">
    <property type="entry name" value="HisK_dim/P_sf"/>
</dbReference>
<dbReference type="EC" id="2.7.13.3" evidence="2"/>
<gene>
    <name evidence="10" type="ORF">SAMN02745161_2790</name>
</gene>
<organism evidence="10 11">
    <name type="scientific">Halodesulfovibrio marinisediminis DSM 17456</name>
    <dbReference type="NCBI Taxonomy" id="1121457"/>
    <lineage>
        <taxon>Bacteria</taxon>
        <taxon>Pseudomonadati</taxon>
        <taxon>Thermodesulfobacteriota</taxon>
        <taxon>Desulfovibrionia</taxon>
        <taxon>Desulfovibrionales</taxon>
        <taxon>Desulfovibrionaceae</taxon>
        <taxon>Halodesulfovibrio</taxon>
    </lineage>
</organism>
<dbReference type="SMART" id="SM00062">
    <property type="entry name" value="PBPb"/>
    <property type="match status" value="1"/>
</dbReference>
<dbReference type="InterPro" id="IPR000014">
    <property type="entry name" value="PAS"/>
</dbReference>
<reference evidence="11" key="1">
    <citation type="submission" date="2016-11" db="EMBL/GenBank/DDBJ databases">
        <authorList>
            <person name="Varghese N."/>
            <person name="Submissions S."/>
        </authorList>
    </citation>
    <scope>NUCLEOTIDE SEQUENCE [LARGE SCALE GENOMIC DNA]</scope>
    <source>
        <strain evidence="11">DSM 17456</strain>
    </source>
</reference>
<keyword evidence="5" id="KW-0472">Membrane</keyword>
<keyword evidence="11" id="KW-1185">Reference proteome</keyword>
<dbReference type="AlphaFoldDB" id="A0A1N6IIQ3"/>
<evidence type="ECO:0000259" key="8">
    <source>
        <dbReference type="PROSITE" id="PS50112"/>
    </source>
</evidence>
<dbReference type="SMART" id="SM00388">
    <property type="entry name" value="HisKA"/>
    <property type="match status" value="1"/>
</dbReference>
<dbReference type="Gene3D" id="1.10.287.130">
    <property type="match status" value="1"/>
</dbReference>
<feature type="domain" description="PAS" evidence="8">
    <location>
        <begin position="336"/>
        <end position="394"/>
    </location>
</feature>
<evidence type="ECO:0000313" key="11">
    <source>
        <dbReference type="Proteomes" id="UP000184694"/>
    </source>
</evidence>
<dbReference type="SUPFAM" id="SSF55785">
    <property type="entry name" value="PYP-like sensor domain (PAS domain)"/>
    <property type="match status" value="1"/>
</dbReference>
<dbReference type="Proteomes" id="UP000184694">
    <property type="component" value="Unassembled WGS sequence"/>
</dbReference>
<dbReference type="EMBL" id="FSRG01000006">
    <property type="protein sequence ID" value="SIO31875.1"/>
    <property type="molecule type" value="Genomic_DNA"/>
</dbReference>
<evidence type="ECO:0000256" key="3">
    <source>
        <dbReference type="ARBA" id="ARBA00022553"/>
    </source>
</evidence>
<dbReference type="SMART" id="SM00086">
    <property type="entry name" value="PAC"/>
    <property type="match status" value="1"/>
</dbReference>
<dbReference type="SMART" id="SM00387">
    <property type="entry name" value="HATPase_c"/>
    <property type="match status" value="1"/>
</dbReference>
<dbReference type="SMART" id="SM00091">
    <property type="entry name" value="PAS"/>
    <property type="match status" value="1"/>
</dbReference>
<feature type="modified residue" description="4-aspartylphosphate" evidence="4">
    <location>
        <position position="766"/>
    </location>
</feature>
<feature type="domain" description="Response regulatory" evidence="7">
    <location>
        <begin position="715"/>
        <end position="831"/>
    </location>
</feature>
<dbReference type="SUPFAM" id="SSF47384">
    <property type="entry name" value="Homodimeric domain of signal transducing histidine kinase"/>
    <property type="match status" value="1"/>
</dbReference>
<dbReference type="Gene3D" id="3.30.565.10">
    <property type="entry name" value="Histidine kinase-like ATPase, C-terminal domain"/>
    <property type="match status" value="1"/>
</dbReference>
<dbReference type="NCBIfam" id="TIGR00229">
    <property type="entry name" value="sensory_box"/>
    <property type="match status" value="1"/>
</dbReference>
<dbReference type="Gene3D" id="3.40.190.10">
    <property type="entry name" value="Periplasmic binding protein-like II"/>
    <property type="match status" value="2"/>
</dbReference>
<accession>A0A1N6IIQ3</accession>
<dbReference type="SUPFAM" id="SSF55874">
    <property type="entry name" value="ATPase domain of HSP90 chaperone/DNA topoisomerase II/histidine kinase"/>
    <property type="match status" value="1"/>
</dbReference>
<dbReference type="PANTHER" id="PTHR43065">
    <property type="entry name" value="SENSOR HISTIDINE KINASE"/>
    <property type="match status" value="1"/>
</dbReference>
<keyword evidence="3 4" id="KW-0597">Phosphoprotein</keyword>
<dbReference type="InterPro" id="IPR005467">
    <property type="entry name" value="His_kinase_dom"/>
</dbReference>
<feature type="domain" description="PAC" evidence="9">
    <location>
        <begin position="409"/>
        <end position="461"/>
    </location>
</feature>
<dbReference type="Pfam" id="PF13426">
    <property type="entry name" value="PAS_9"/>
    <property type="match status" value="1"/>
</dbReference>
<dbReference type="PANTHER" id="PTHR43065:SF42">
    <property type="entry name" value="TWO-COMPONENT SENSOR PPRA"/>
    <property type="match status" value="1"/>
</dbReference>
<feature type="transmembrane region" description="Helical" evidence="5">
    <location>
        <begin position="293"/>
        <end position="315"/>
    </location>
</feature>
<dbReference type="OrthoDB" id="9813024at2"/>
<dbReference type="PROSITE" id="PS50112">
    <property type="entry name" value="PAS"/>
    <property type="match status" value="1"/>
</dbReference>
<dbReference type="InterPro" id="IPR001610">
    <property type="entry name" value="PAC"/>
</dbReference>
<dbReference type="CDD" id="cd00082">
    <property type="entry name" value="HisKA"/>
    <property type="match status" value="1"/>
</dbReference>
<dbReference type="SUPFAM" id="SSF53850">
    <property type="entry name" value="Periplasmic binding protein-like II"/>
    <property type="match status" value="1"/>
</dbReference>